<evidence type="ECO:0000313" key="10">
    <source>
        <dbReference type="Proteomes" id="UP000078070"/>
    </source>
</evidence>
<dbReference type="InterPro" id="IPR005769">
    <property type="entry name" value="PhnE/PtxC"/>
</dbReference>
<dbReference type="Proteomes" id="UP000078070">
    <property type="component" value="Chromosome"/>
</dbReference>
<keyword evidence="3" id="KW-1003">Cell membrane</keyword>
<evidence type="ECO:0000256" key="6">
    <source>
        <dbReference type="ARBA" id="ARBA00023136"/>
    </source>
</evidence>
<gene>
    <name evidence="9" type="ORF">A8C75_20495</name>
</gene>
<dbReference type="GO" id="GO:0005886">
    <property type="term" value="C:plasma membrane"/>
    <property type="evidence" value="ECO:0007669"/>
    <property type="project" value="UniProtKB-SubCell"/>
</dbReference>
<evidence type="ECO:0000256" key="4">
    <source>
        <dbReference type="ARBA" id="ARBA00022692"/>
    </source>
</evidence>
<dbReference type="InterPro" id="IPR000515">
    <property type="entry name" value="MetI-like"/>
</dbReference>
<comment type="subcellular location">
    <subcellularLocation>
        <location evidence="1 7">Cell membrane</location>
        <topology evidence="1 7">Multi-pass membrane protein</topology>
    </subcellularLocation>
</comment>
<keyword evidence="2 7" id="KW-0813">Transport</keyword>
<feature type="transmembrane region" description="Helical" evidence="7">
    <location>
        <begin position="28"/>
        <end position="45"/>
    </location>
</feature>
<dbReference type="PANTHER" id="PTHR30043:SF1">
    <property type="entry name" value="ABC TRANSPORT SYSTEM PERMEASE PROTEIN P69"/>
    <property type="match status" value="1"/>
</dbReference>
<reference evidence="10" key="1">
    <citation type="submission" date="2016-05" db="EMBL/GenBank/DDBJ databases">
        <authorList>
            <person name="Baek K."/>
            <person name="Yang S.-J."/>
        </authorList>
    </citation>
    <scope>NUCLEOTIDE SEQUENCE [LARGE SCALE GENOMIC DNA]</scope>
    <source>
        <strain evidence="10">ST58-10</strain>
    </source>
</reference>
<dbReference type="NCBIfam" id="TIGR01097">
    <property type="entry name" value="PhnE"/>
    <property type="match status" value="1"/>
</dbReference>
<dbReference type="Pfam" id="PF00528">
    <property type="entry name" value="BPD_transp_1"/>
    <property type="match status" value="1"/>
</dbReference>
<keyword evidence="6 7" id="KW-0472">Membrane</keyword>
<dbReference type="Gene3D" id="1.10.3720.10">
    <property type="entry name" value="MetI-like"/>
    <property type="match status" value="1"/>
</dbReference>
<dbReference type="PROSITE" id="PS50928">
    <property type="entry name" value="ABC_TM1"/>
    <property type="match status" value="1"/>
</dbReference>
<keyword evidence="4 7" id="KW-0812">Transmembrane</keyword>
<feature type="transmembrane region" description="Helical" evidence="7">
    <location>
        <begin position="88"/>
        <end position="113"/>
    </location>
</feature>
<keyword evidence="10" id="KW-1185">Reference proteome</keyword>
<name>A0A1A9F406_9GAMM</name>
<proteinExistence type="inferred from homology"/>
<dbReference type="OrthoDB" id="9808005at2"/>
<feature type="transmembrane region" description="Helical" evidence="7">
    <location>
        <begin position="248"/>
        <end position="268"/>
    </location>
</feature>
<dbReference type="GO" id="GO:0015416">
    <property type="term" value="F:ABC-type phosphonate transporter activity"/>
    <property type="evidence" value="ECO:0007669"/>
    <property type="project" value="InterPro"/>
</dbReference>
<dbReference type="AlphaFoldDB" id="A0A1A9F406"/>
<dbReference type="PANTHER" id="PTHR30043">
    <property type="entry name" value="PHOSPHONATES TRANSPORT SYSTEM PERMEASE PROTEIN"/>
    <property type="match status" value="1"/>
</dbReference>
<reference evidence="9 10" key="2">
    <citation type="journal article" date="2018" name="Int. J. Syst. Evol. Microbiol.">
        <title>Marinobacterium aestuarii sp. nov., a benzene-degrading marine bacterium isolated from estuary sediment.</title>
        <authorList>
            <person name="Bae S.S."/>
            <person name="Jung J."/>
            <person name="Chung D."/>
            <person name="Baek K."/>
        </authorList>
    </citation>
    <scope>NUCLEOTIDE SEQUENCE [LARGE SCALE GENOMIC DNA]</scope>
    <source>
        <strain evidence="9 10">ST58-10</strain>
    </source>
</reference>
<sequence length="273" mass="30197">MKTSTATPQTGIDHHWQRFTLSQKLSRYAVYLVLVMALVLSMQTVEVIPEFFYDAPEQMADMFTRMWPIDFAYYPVSVHDAMLETLNIATLGTLLTLIFAIPLALMNASNVVASPWCHWVARFFLVSSRSVNSLVWALLFVAIFGPSVIAGVLAIAFRSVGFVGKLLGEAIEEINMGPIEALTATGASWAAILLKGYWPQILPAFFSIVLFRWDINVRESAVLGLVGAGGIGVVLSDSMNLFEWQRVAMALLAIFVVVILAEILVVNIRKRLL</sequence>
<comment type="similarity">
    <text evidence="7">Belongs to the binding-protein-dependent transport system permease family.</text>
</comment>
<protein>
    <submittedName>
        <fullName evidence="9">Phosphonate ABC transporter, permease protein PhnE</fullName>
    </submittedName>
</protein>
<evidence type="ECO:0000259" key="8">
    <source>
        <dbReference type="PROSITE" id="PS50928"/>
    </source>
</evidence>
<evidence type="ECO:0000256" key="5">
    <source>
        <dbReference type="ARBA" id="ARBA00022989"/>
    </source>
</evidence>
<evidence type="ECO:0000256" key="2">
    <source>
        <dbReference type="ARBA" id="ARBA00022448"/>
    </source>
</evidence>
<keyword evidence="5 7" id="KW-1133">Transmembrane helix</keyword>
<dbReference type="KEGG" id="mars:A8C75_20495"/>
<organism evidence="9 10">
    <name type="scientific">Marinobacterium aestuarii</name>
    <dbReference type="NCBI Taxonomy" id="1821621"/>
    <lineage>
        <taxon>Bacteria</taxon>
        <taxon>Pseudomonadati</taxon>
        <taxon>Pseudomonadota</taxon>
        <taxon>Gammaproteobacteria</taxon>
        <taxon>Oceanospirillales</taxon>
        <taxon>Oceanospirillaceae</taxon>
        <taxon>Marinobacterium</taxon>
    </lineage>
</organism>
<evidence type="ECO:0000313" key="9">
    <source>
        <dbReference type="EMBL" id="ANG64618.1"/>
    </source>
</evidence>
<feature type="domain" description="ABC transmembrane type-1" evidence="8">
    <location>
        <begin position="82"/>
        <end position="265"/>
    </location>
</feature>
<dbReference type="InterPro" id="IPR035906">
    <property type="entry name" value="MetI-like_sf"/>
</dbReference>
<evidence type="ECO:0000256" key="7">
    <source>
        <dbReference type="RuleBase" id="RU363032"/>
    </source>
</evidence>
<dbReference type="RefSeq" id="WP_067386217.1">
    <property type="nucleotide sequence ID" value="NZ_CP015839.1"/>
</dbReference>
<feature type="transmembrane region" description="Helical" evidence="7">
    <location>
        <begin position="197"/>
        <end position="215"/>
    </location>
</feature>
<dbReference type="SUPFAM" id="SSF161098">
    <property type="entry name" value="MetI-like"/>
    <property type="match status" value="1"/>
</dbReference>
<feature type="transmembrane region" description="Helical" evidence="7">
    <location>
        <begin position="222"/>
        <end position="242"/>
    </location>
</feature>
<dbReference type="STRING" id="1821621.A8C75_20495"/>
<evidence type="ECO:0000256" key="3">
    <source>
        <dbReference type="ARBA" id="ARBA00022475"/>
    </source>
</evidence>
<dbReference type="CDD" id="cd06261">
    <property type="entry name" value="TM_PBP2"/>
    <property type="match status" value="1"/>
</dbReference>
<accession>A0A1A9F406</accession>
<dbReference type="EMBL" id="CP015839">
    <property type="protein sequence ID" value="ANG64618.1"/>
    <property type="molecule type" value="Genomic_DNA"/>
</dbReference>
<feature type="transmembrane region" description="Helical" evidence="7">
    <location>
        <begin position="134"/>
        <end position="157"/>
    </location>
</feature>
<evidence type="ECO:0000256" key="1">
    <source>
        <dbReference type="ARBA" id="ARBA00004651"/>
    </source>
</evidence>